<sequence>MCLPFSFGGGHKGDDGSQHDPSVQAYGHHGTTNLPAAAGGEGKNEGARAAQGHAAEVNKNGGGRMTAFGYSDDDVRASVGGVVRGRESQSAAGKIAVAPTTPTTQALNNKHRDLVAAQQATQRTYVVSATPRHHHGHGSSAVSHPSEAADNMKAPLQVLPMARRGPEDY</sequence>
<evidence type="ECO:0000313" key="3">
    <source>
        <dbReference type="Proteomes" id="UP000604825"/>
    </source>
</evidence>
<evidence type="ECO:0000256" key="1">
    <source>
        <dbReference type="SAM" id="MobiDB-lite"/>
    </source>
</evidence>
<dbReference type="EMBL" id="CAJGYO010000018">
    <property type="protein sequence ID" value="CAD6336799.1"/>
    <property type="molecule type" value="Genomic_DNA"/>
</dbReference>
<feature type="region of interest" description="Disordered" evidence="1">
    <location>
        <begin position="1"/>
        <end position="65"/>
    </location>
</feature>
<reference evidence="2" key="1">
    <citation type="submission" date="2020-10" db="EMBL/GenBank/DDBJ databases">
        <authorList>
            <person name="Han B."/>
            <person name="Lu T."/>
            <person name="Zhao Q."/>
            <person name="Huang X."/>
            <person name="Zhao Y."/>
        </authorList>
    </citation>
    <scope>NUCLEOTIDE SEQUENCE</scope>
</reference>
<dbReference type="Proteomes" id="UP000604825">
    <property type="component" value="Unassembled WGS sequence"/>
</dbReference>
<name>A0A811S5I2_9POAL</name>
<organism evidence="2 3">
    <name type="scientific">Miscanthus lutarioriparius</name>
    <dbReference type="NCBI Taxonomy" id="422564"/>
    <lineage>
        <taxon>Eukaryota</taxon>
        <taxon>Viridiplantae</taxon>
        <taxon>Streptophyta</taxon>
        <taxon>Embryophyta</taxon>
        <taxon>Tracheophyta</taxon>
        <taxon>Spermatophyta</taxon>
        <taxon>Magnoliopsida</taxon>
        <taxon>Liliopsida</taxon>
        <taxon>Poales</taxon>
        <taxon>Poaceae</taxon>
        <taxon>PACMAD clade</taxon>
        <taxon>Panicoideae</taxon>
        <taxon>Andropogonodae</taxon>
        <taxon>Andropogoneae</taxon>
        <taxon>Saccharinae</taxon>
        <taxon>Miscanthus</taxon>
    </lineage>
</organism>
<protein>
    <submittedName>
        <fullName evidence="2">Uncharacterized protein</fullName>
    </submittedName>
</protein>
<dbReference type="OrthoDB" id="721004at2759"/>
<comment type="caution">
    <text evidence="2">The sequence shown here is derived from an EMBL/GenBank/DDBJ whole genome shotgun (WGS) entry which is preliminary data.</text>
</comment>
<keyword evidence="3" id="KW-1185">Reference proteome</keyword>
<evidence type="ECO:0000313" key="2">
    <source>
        <dbReference type="EMBL" id="CAD6336799.1"/>
    </source>
</evidence>
<dbReference type="AlphaFoldDB" id="A0A811S5I2"/>
<proteinExistence type="predicted"/>
<accession>A0A811S5I2</accession>
<gene>
    <name evidence="2" type="ORF">NCGR_LOCUS60897</name>
</gene>